<dbReference type="OrthoDB" id="9786339at2"/>
<feature type="region of interest" description="Disordered" evidence="1">
    <location>
        <begin position="303"/>
        <end position="382"/>
    </location>
</feature>
<sequence length="595" mass="62434">MEGISRGATLGDRYELSRALSSRDDVEQWIATDTTLGREVTITCFAADHPYAAAALDSARRVAGVEDHRLVRVLDVGTDDEVSFVVEEAVHHASSVAALLREDTLPAEEVRRVIGEAASGLETARARGLHHLILTPHHVLRARDGSIQVSGVAIGAALDGRDDEQSSNASRDDVVALVKVAYAGLTGHWPGPDDVPGVPQAERRADGMLPGPTELVSGVPGDLDTLARTTLNDDEGPLTPGELARQLSPWSSEQVFGVGGKTPQAGRTGSRAGATSAGPAHGKAAAGAAVGAAAGASAGRAASYSEERASGPRTTDDDETTVATFAGTDDDPTMVGRRPELDRDATAAYRPVQVPSRIDEDDDYEELEPPLPLLNSGREEPDRDSSRLALAIVAGVVAIALILAFFGLRNLFSPGDDEPDQAATSAPSATSSQSAPSTSSRPPSTSTTPAGGPITVQSISGFDPEGRGNEHNELAFKAIDGDPETAWRSYIYKSETFGRLKSGVGLMLNLGEAQDVRSVSVTLKGSASSDMTVYVTDEKRLRDAQELGKISGSGEQTATAAQPVKGRYVIVWITKLAQESGDEFRDQISEIKVSS</sequence>
<evidence type="ECO:0000256" key="2">
    <source>
        <dbReference type="SAM" id="Phobius"/>
    </source>
</evidence>
<feature type="compositionally biased region" description="Low complexity" evidence="1">
    <location>
        <begin position="422"/>
        <end position="450"/>
    </location>
</feature>
<keyword evidence="4" id="KW-1185">Reference proteome</keyword>
<dbReference type="PATRIC" id="fig|1631356.3.peg.3792"/>
<dbReference type="Proteomes" id="UP000037397">
    <property type="component" value="Unassembled WGS sequence"/>
</dbReference>
<dbReference type="RefSeq" id="WP_050671253.1">
    <property type="nucleotide sequence ID" value="NZ_LAIR01000002.1"/>
</dbReference>
<evidence type="ECO:0000256" key="1">
    <source>
        <dbReference type="SAM" id="MobiDB-lite"/>
    </source>
</evidence>
<keyword evidence="2" id="KW-0812">Transmembrane</keyword>
<dbReference type="STRING" id="1631356.VV01_18980"/>
<dbReference type="InterPro" id="IPR008979">
    <property type="entry name" value="Galactose-bd-like_sf"/>
</dbReference>
<dbReference type="EMBL" id="LAIR01000002">
    <property type="protein sequence ID" value="KNX38751.1"/>
    <property type="molecule type" value="Genomic_DNA"/>
</dbReference>
<keyword evidence="2" id="KW-0472">Membrane</keyword>
<proteinExistence type="predicted"/>
<dbReference type="SUPFAM" id="SSF49785">
    <property type="entry name" value="Galactose-binding domain-like"/>
    <property type="match status" value="1"/>
</dbReference>
<feature type="region of interest" description="Disordered" evidence="1">
    <location>
        <begin position="188"/>
        <end position="282"/>
    </location>
</feature>
<name>A0A0L6CLS5_9MICO</name>
<evidence type="ECO:0000313" key="3">
    <source>
        <dbReference type="EMBL" id="KNX38751.1"/>
    </source>
</evidence>
<dbReference type="InterPro" id="IPR011009">
    <property type="entry name" value="Kinase-like_dom_sf"/>
</dbReference>
<comment type="caution">
    <text evidence="3">The sequence shown here is derived from an EMBL/GenBank/DDBJ whole genome shotgun (WGS) entry which is preliminary data.</text>
</comment>
<dbReference type="AlphaFoldDB" id="A0A0L6CLS5"/>
<evidence type="ECO:0008006" key="5">
    <source>
        <dbReference type="Google" id="ProtNLM"/>
    </source>
</evidence>
<dbReference type="Gene3D" id="2.60.120.260">
    <property type="entry name" value="Galactose-binding domain-like"/>
    <property type="match status" value="1"/>
</dbReference>
<gene>
    <name evidence="3" type="ORF">VV01_18980</name>
</gene>
<dbReference type="Gene3D" id="3.30.200.20">
    <property type="entry name" value="Phosphorylase Kinase, domain 1"/>
    <property type="match status" value="1"/>
</dbReference>
<feature type="transmembrane region" description="Helical" evidence="2">
    <location>
        <begin position="388"/>
        <end position="408"/>
    </location>
</feature>
<feature type="region of interest" description="Disordered" evidence="1">
    <location>
        <begin position="417"/>
        <end position="469"/>
    </location>
</feature>
<dbReference type="Gene3D" id="1.10.510.10">
    <property type="entry name" value="Transferase(Phosphotransferase) domain 1"/>
    <property type="match status" value="1"/>
</dbReference>
<organism evidence="3 4">
    <name type="scientific">Luteipulveratus halotolerans</name>
    <dbReference type="NCBI Taxonomy" id="1631356"/>
    <lineage>
        <taxon>Bacteria</taxon>
        <taxon>Bacillati</taxon>
        <taxon>Actinomycetota</taxon>
        <taxon>Actinomycetes</taxon>
        <taxon>Micrococcales</taxon>
        <taxon>Dermacoccaceae</taxon>
        <taxon>Luteipulveratus</taxon>
    </lineage>
</organism>
<feature type="compositionally biased region" description="Acidic residues" evidence="1">
    <location>
        <begin position="359"/>
        <end position="368"/>
    </location>
</feature>
<keyword evidence="2" id="KW-1133">Transmembrane helix</keyword>
<accession>A0A0L6CLS5</accession>
<dbReference type="CDD" id="cd13973">
    <property type="entry name" value="PK_MviN-like"/>
    <property type="match status" value="1"/>
</dbReference>
<reference evidence="4" key="1">
    <citation type="submission" date="2015-03" db="EMBL/GenBank/DDBJ databases">
        <title>Luteipulveratus halotolerans sp. nov., a novel actinobacterium (Dermacoccaceae) from Sarawak, Malaysia.</title>
        <authorList>
            <person name="Juboi H."/>
            <person name="Basik A."/>
            <person name="Shamsul S.S."/>
            <person name="Arnold P."/>
            <person name="Schmitt E.K."/>
            <person name="Sanglier J.-J."/>
            <person name="Yeo T."/>
        </authorList>
    </citation>
    <scope>NUCLEOTIDE SEQUENCE [LARGE SCALE GENOMIC DNA]</scope>
    <source>
        <strain evidence="4">C296001</strain>
    </source>
</reference>
<protein>
    <recommendedName>
        <fullName evidence="5">F5/8 type C domain-containing protein</fullName>
    </recommendedName>
</protein>
<dbReference type="SUPFAM" id="SSF56112">
    <property type="entry name" value="Protein kinase-like (PK-like)"/>
    <property type="match status" value="1"/>
</dbReference>
<evidence type="ECO:0000313" key="4">
    <source>
        <dbReference type="Proteomes" id="UP000037397"/>
    </source>
</evidence>